<feature type="binding site" evidence="7 8">
    <location>
        <position position="26"/>
    </location>
    <ligand>
        <name>S-adenosyl-L-methionine</name>
        <dbReference type="ChEBI" id="CHEBI:59789"/>
    </ligand>
</feature>
<dbReference type="InterPro" id="IPR029063">
    <property type="entry name" value="SAM-dependent_MTases_sf"/>
</dbReference>
<evidence type="ECO:0000256" key="4">
    <source>
        <dbReference type="ARBA" id="ARBA00022679"/>
    </source>
</evidence>
<name>A0A097STM8_9BACT</name>
<dbReference type="AlphaFoldDB" id="A0A097STM8"/>
<dbReference type="InterPro" id="IPR020596">
    <property type="entry name" value="rRNA_Ade_Mease_Trfase_CS"/>
</dbReference>
<evidence type="ECO:0000256" key="6">
    <source>
        <dbReference type="ARBA" id="ARBA00022884"/>
    </source>
</evidence>
<feature type="binding site" evidence="7 8">
    <location>
        <position position="118"/>
    </location>
    <ligand>
        <name>S-adenosyl-L-methionine</name>
        <dbReference type="ChEBI" id="CHEBI:59789"/>
    </ligand>
</feature>
<comment type="function">
    <text evidence="7">Specifically dimethylates two adjacent adenosines (A1518 and A1519) in the loop of a conserved hairpin near the 3'-end of 16S rRNA in the 30S particle. May play a critical role in biogenesis of 30S subunits.</text>
</comment>
<comment type="caution">
    <text evidence="7 8">Lacks conserved residue(s) required for the propagation of feature annotation.</text>
</comment>
<sequence>MKFINPNKFIKEKKFVPSKKLGQNFLINEDILNEIIMNIDIDNVDAIIEIGPGLGVLTSKLIELEKPLYLIELDKRLYDYLNERLSDKKNTQLFNENILDFDFSVITNKHKNPIIVANLPYSISSLIVIKFLKTLNIKTMYCMLQQEVAQRLIAKPKTKQYNSFSVLFQHQATCSELIHVGKNCFNPAPEVESKFIKLEKHSDDFNSSYDKFLKLIFLSKRKTLKNNLKHTIYNEKIEYLFNKFNLDEKVRSEEIPESIIYQMFLNLNNHV</sequence>
<dbReference type="HOGENOM" id="CLU_041220_0_2_14"/>
<evidence type="ECO:0000256" key="7">
    <source>
        <dbReference type="HAMAP-Rule" id="MF_00607"/>
    </source>
</evidence>
<dbReference type="STRING" id="1318617.MGM1_6080"/>
<dbReference type="Gene3D" id="1.10.8.100">
    <property type="entry name" value="Ribosomal RNA adenine dimethylase-like, domain 2"/>
    <property type="match status" value="1"/>
</dbReference>
<keyword evidence="3 7" id="KW-0489">Methyltransferase</keyword>
<dbReference type="HAMAP" id="MF_00607">
    <property type="entry name" value="16SrRNA_methyltr_A"/>
    <property type="match status" value="1"/>
</dbReference>
<dbReference type="SUPFAM" id="SSF53335">
    <property type="entry name" value="S-adenosyl-L-methionine-dependent methyltransferases"/>
    <property type="match status" value="1"/>
</dbReference>
<organism evidence="10 11">
    <name type="scientific">Candidatus Malacoplasma girerdii</name>
    <dbReference type="NCBI Taxonomy" id="1318617"/>
    <lineage>
        <taxon>Bacteria</taxon>
        <taxon>Bacillati</taxon>
        <taxon>Mycoplasmatota</taxon>
        <taxon>Mycoplasmoidales</taxon>
        <taxon>Mycoplasmoidaceae</taxon>
        <taxon>Malacoplasma</taxon>
    </lineage>
</organism>
<keyword evidence="2 7" id="KW-0698">rRNA processing</keyword>
<evidence type="ECO:0000259" key="9">
    <source>
        <dbReference type="SMART" id="SM00650"/>
    </source>
</evidence>
<dbReference type="PROSITE" id="PS51689">
    <property type="entry name" value="SAM_RNA_A_N6_MT"/>
    <property type="match status" value="1"/>
</dbReference>
<feature type="binding site" evidence="7 8">
    <location>
        <position position="72"/>
    </location>
    <ligand>
        <name>S-adenosyl-L-methionine</name>
        <dbReference type="ChEBI" id="CHEBI:59789"/>
    </ligand>
</feature>
<keyword evidence="4 7" id="KW-0808">Transferase</keyword>
<comment type="subcellular location">
    <subcellularLocation>
        <location evidence="7">Cytoplasm</location>
    </subcellularLocation>
</comment>
<comment type="catalytic activity">
    <reaction evidence="7">
        <text>adenosine(1518)/adenosine(1519) in 16S rRNA + 4 S-adenosyl-L-methionine = N(6)-dimethyladenosine(1518)/N(6)-dimethyladenosine(1519) in 16S rRNA + 4 S-adenosyl-L-homocysteine + 4 H(+)</text>
        <dbReference type="Rhea" id="RHEA:19609"/>
        <dbReference type="Rhea" id="RHEA-COMP:10232"/>
        <dbReference type="Rhea" id="RHEA-COMP:10233"/>
        <dbReference type="ChEBI" id="CHEBI:15378"/>
        <dbReference type="ChEBI" id="CHEBI:57856"/>
        <dbReference type="ChEBI" id="CHEBI:59789"/>
        <dbReference type="ChEBI" id="CHEBI:74411"/>
        <dbReference type="ChEBI" id="CHEBI:74493"/>
        <dbReference type="EC" id="2.1.1.182"/>
    </reaction>
</comment>
<protein>
    <recommendedName>
        <fullName evidence="7">Ribosomal RNA small subunit methyltransferase A</fullName>
        <ecNumber evidence="7">2.1.1.182</ecNumber>
    </recommendedName>
    <alternativeName>
        <fullName evidence="7">16S rRNA (adenine(1518)-N(6)/adenine(1519)-N(6))-dimethyltransferase</fullName>
    </alternativeName>
    <alternativeName>
        <fullName evidence="7">16S rRNA dimethyladenosine transferase</fullName>
    </alternativeName>
    <alternativeName>
        <fullName evidence="7">16S rRNA dimethylase</fullName>
    </alternativeName>
    <alternativeName>
        <fullName evidence="7">S-adenosylmethionine-6-N', N'-adenosyl(rRNA) dimethyltransferase</fullName>
    </alternativeName>
</protein>
<dbReference type="EC" id="2.1.1.182" evidence="7"/>
<keyword evidence="5 7" id="KW-0949">S-adenosyl-L-methionine</keyword>
<gene>
    <name evidence="7" type="primary">rsmA</name>
    <name evidence="7 10" type="synonym">ksgA</name>
    <name evidence="10" type="ORF">MGM1_6080</name>
</gene>
<accession>A0A097STM8</accession>
<dbReference type="PANTHER" id="PTHR11727">
    <property type="entry name" value="DIMETHYLADENOSINE TRANSFERASE"/>
    <property type="match status" value="1"/>
</dbReference>
<reference evidence="10 11" key="1">
    <citation type="journal article" date="2014" name="PLoS ONE">
        <title>An emerging Mycoplasma associated with trichomoniasis, vaginal infection and disease.</title>
        <authorList>
            <consortium name="Vaginal Microbiome Consortium"/>
            <person name="Fettweis J.M."/>
            <person name="Serrano M.G."/>
            <person name="Huang B."/>
            <person name="Brooks J.P."/>
            <person name="Glascock A.L."/>
            <person name="Sheth N.U."/>
            <person name="Strauss J.F.III."/>
            <person name="Jefferson K.K."/>
            <person name="Buck G.A."/>
        </authorList>
    </citation>
    <scope>NUCLEOTIDE SEQUENCE [LARGE SCALE GENOMIC DNA]</scope>
    <source>
        <strain evidence="10 11">VCU_M1</strain>
    </source>
</reference>
<dbReference type="PANTHER" id="PTHR11727:SF7">
    <property type="entry name" value="DIMETHYLADENOSINE TRANSFERASE-RELATED"/>
    <property type="match status" value="1"/>
</dbReference>
<dbReference type="InterPro" id="IPR001737">
    <property type="entry name" value="KsgA/Erm"/>
</dbReference>
<proteinExistence type="inferred from homology"/>
<feature type="domain" description="Ribosomal RNA adenine methylase transferase N-terminal" evidence="9">
    <location>
        <begin position="31"/>
        <end position="202"/>
    </location>
</feature>
<evidence type="ECO:0000256" key="1">
    <source>
        <dbReference type="ARBA" id="ARBA00022490"/>
    </source>
</evidence>
<evidence type="ECO:0000256" key="5">
    <source>
        <dbReference type="ARBA" id="ARBA00022691"/>
    </source>
</evidence>
<evidence type="ECO:0000256" key="3">
    <source>
        <dbReference type="ARBA" id="ARBA00022603"/>
    </source>
</evidence>
<dbReference type="Proteomes" id="UP000030066">
    <property type="component" value="Chromosome"/>
</dbReference>
<feature type="binding site" evidence="7 8">
    <location>
        <position position="51"/>
    </location>
    <ligand>
        <name>S-adenosyl-L-methionine</name>
        <dbReference type="ChEBI" id="CHEBI:59789"/>
    </ligand>
</feature>
<dbReference type="InterPro" id="IPR020598">
    <property type="entry name" value="rRNA_Ade_methylase_Trfase_N"/>
</dbReference>
<dbReference type="InterPro" id="IPR011530">
    <property type="entry name" value="rRNA_adenine_dimethylase"/>
</dbReference>
<evidence type="ECO:0000256" key="8">
    <source>
        <dbReference type="PROSITE-ProRule" id="PRU01026"/>
    </source>
</evidence>
<dbReference type="eggNOG" id="COG0030">
    <property type="taxonomic scope" value="Bacteria"/>
</dbReference>
<evidence type="ECO:0000313" key="10">
    <source>
        <dbReference type="EMBL" id="AIV03956.1"/>
    </source>
</evidence>
<evidence type="ECO:0000313" key="11">
    <source>
        <dbReference type="Proteomes" id="UP000030066"/>
    </source>
</evidence>
<dbReference type="GO" id="GO:0052908">
    <property type="term" value="F:16S rRNA (adenine(1518)-N(6)/adenine(1519)-N(6))-dimethyltransferase activity"/>
    <property type="evidence" value="ECO:0007669"/>
    <property type="project" value="UniProtKB-EC"/>
</dbReference>
<dbReference type="GO" id="GO:0003723">
    <property type="term" value="F:RNA binding"/>
    <property type="evidence" value="ECO:0007669"/>
    <property type="project" value="UniProtKB-UniRule"/>
</dbReference>
<dbReference type="Pfam" id="PF00398">
    <property type="entry name" value="RrnaAD"/>
    <property type="match status" value="1"/>
</dbReference>
<evidence type="ECO:0000256" key="2">
    <source>
        <dbReference type="ARBA" id="ARBA00022552"/>
    </source>
</evidence>
<keyword evidence="11" id="KW-1185">Reference proteome</keyword>
<keyword evidence="6 7" id="KW-0694">RNA-binding</keyword>
<comment type="similarity">
    <text evidence="7">Belongs to the class I-like SAM-binding methyltransferase superfamily. rRNA adenine N(6)-methyltransferase family. RsmA subfamily.</text>
</comment>
<dbReference type="EMBL" id="CP007711">
    <property type="protein sequence ID" value="AIV03956.1"/>
    <property type="molecule type" value="Genomic_DNA"/>
</dbReference>
<dbReference type="InterPro" id="IPR023165">
    <property type="entry name" value="rRNA_Ade_diMease-like_C"/>
</dbReference>
<dbReference type="SMART" id="SM00650">
    <property type="entry name" value="rADc"/>
    <property type="match status" value="1"/>
</dbReference>
<dbReference type="PROSITE" id="PS01131">
    <property type="entry name" value="RRNA_A_DIMETH"/>
    <property type="match status" value="1"/>
</dbReference>
<keyword evidence="1 7" id="KW-0963">Cytoplasm</keyword>
<dbReference type="NCBIfam" id="TIGR00755">
    <property type="entry name" value="ksgA"/>
    <property type="match status" value="1"/>
</dbReference>
<feature type="binding site" evidence="7 8">
    <location>
        <position position="24"/>
    </location>
    <ligand>
        <name>S-adenosyl-L-methionine</name>
        <dbReference type="ChEBI" id="CHEBI:59789"/>
    </ligand>
</feature>
<dbReference type="GO" id="GO:0005829">
    <property type="term" value="C:cytosol"/>
    <property type="evidence" value="ECO:0007669"/>
    <property type="project" value="TreeGrafter"/>
</dbReference>
<dbReference type="Gene3D" id="3.40.50.150">
    <property type="entry name" value="Vaccinia Virus protein VP39"/>
    <property type="match status" value="1"/>
</dbReference>
<dbReference type="KEGG" id="mgj:MGM1_6080"/>